<dbReference type="InterPro" id="IPR011990">
    <property type="entry name" value="TPR-like_helical_dom_sf"/>
</dbReference>
<proteinExistence type="predicted"/>
<name>A2EH56_TRIV3</name>
<dbReference type="GO" id="GO:0034044">
    <property type="term" value="C:exomer complex"/>
    <property type="evidence" value="ECO:0000318"/>
    <property type="project" value="GO_Central"/>
</dbReference>
<accession>A2EH56</accession>
<sequence>MASTIENLYEVTQKNMIKERKQMCQKSGTLGPDDLICLRKEEKTLLSDGRPRNYFHCVCGLKIDTPAAFPAYLASLLSRQEKGSISKKYKITQSTCYVWDSFDQNEFVAQIQSTGSCAFKCYKIDQSESKIDDEKWNKIRLSSALRYYRASQYLLFAFFGSNPVSNSITKAFSATLLDLDEFIYIAENHPNSDELQAALAAGLILSLTAEKIFEFLRKYMLKFPTIFDHILRYIPIECNFAKKLILLLKDHMELFPEDVDVAIALMKLLPDDPIYFIVFNSIWCKPNAGIALARRFIDQQRFTDAFTILNATAFASGWPSLNVNYKNLDCDIPRKAPERGPTLTDIKLVNAPLCGTQHEYFSTIAELYLKMGETAFKSLVMKVQTVRKCGRKINNTQLWPHQLSYGEVDENNYLYDPGEFCINDTVSQFEEFDFSKSFNDTISDVQKALAHKDKIMAGIDTTNTTSALILGLRLKDQNLIKKSFAELVRTHEATKMDQMLLLKAVMLNIGPPIDEILAMDISHFSYVQQNAFEFVKALTFCIIELSN</sequence>
<dbReference type="RefSeq" id="XP_001320247.1">
    <property type="nucleotide sequence ID" value="XM_001320212.1"/>
</dbReference>
<dbReference type="Proteomes" id="UP000001542">
    <property type="component" value="Unassembled WGS sequence"/>
</dbReference>
<dbReference type="EMBL" id="DS113387">
    <property type="protein sequence ID" value="EAY08024.1"/>
    <property type="molecule type" value="Genomic_DNA"/>
</dbReference>
<dbReference type="OrthoDB" id="434695at2759"/>
<dbReference type="InterPro" id="IPR015374">
    <property type="entry name" value="ChAPs"/>
</dbReference>
<dbReference type="STRING" id="5722.A2EH56"/>
<dbReference type="InParanoid" id="A2EH56"/>
<dbReference type="PANTHER" id="PTHR31975:SF1">
    <property type="entry name" value="BUD SITE SELECTION PROTEIN 7-RELATED"/>
    <property type="match status" value="1"/>
</dbReference>
<dbReference type="KEGG" id="tva:4765920"/>
<reference evidence="1" key="1">
    <citation type="submission" date="2006-10" db="EMBL/GenBank/DDBJ databases">
        <authorList>
            <person name="Amadeo P."/>
            <person name="Zhao Q."/>
            <person name="Wortman J."/>
            <person name="Fraser-Liggett C."/>
            <person name="Carlton J."/>
        </authorList>
    </citation>
    <scope>NUCLEOTIDE SEQUENCE</scope>
    <source>
        <strain evidence="1">G3</strain>
    </source>
</reference>
<dbReference type="Gene3D" id="1.25.40.10">
    <property type="entry name" value="Tetratricopeptide repeat domain"/>
    <property type="match status" value="1"/>
</dbReference>
<dbReference type="FunFam" id="1.25.40.10:FF:002640">
    <property type="entry name" value="Uncharacterized protein"/>
    <property type="match status" value="1"/>
</dbReference>
<evidence type="ECO:0000313" key="1">
    <source>
        <dbReference type="EMBL" id="EAY08024.1"/>
    </source>
</evidence>
<evidence type="ECO:0000313" key="2">
    <source>
        <dbReference type="Proteomes" id="UP000001542"/>
    </source>
</evidence>
<organism evidence="1 2">
    <name type="scientific">Trichomonas vaginalis (strain ATCC PRA-98 / G3)</name>
    <dbReference type="NCBI Taxonomy" id="412133"/>
    <lineage>
        <taxon>Eukaryota</taxon>
        <taxon>Metamonada</taxon>
        <taxon>Parabasalia</taxon>
        <taxon>Trichomonadida</taxon>
        <taxon>Trichomonadidae</taxon>
        <taxon>Trichomonas</taxon>
    </lineage>
</organism>
<protein>
    <submittedName>
        <fullName evidence="1">Uncharacterized protein</fullName>
    </submittedName>
</protein>
<dbReference type="VEuPathDB" id="TrichDB:TVAGG3_0439500"/>
<keyword evidence="2" id="KW-1185">Reference proteome</keyword>
<reference evidence="1" key="2">
    <citation type="journal article" date="2007" name="Science">
        <title>Draft genome sequence of the sexually transmitted pathogen Trichomonas vaginalis.</title>
        <authorList>
            <person name="Carlton J.M."/>
            <person name="Hirt R.P."/>
            <person name="Silva J.C."/>
            <person name="Delcher A.L."/>
            <person name="Schatz M."/>
            <person name="Zhao Q."/>
            <person name="Wortman J.R."/>
            <person name="Bidwell S.L."/>
            <person name="Alsmark U.C.M."/>
            <person name="Besteiro S."/>
            <person name="Sicheritz-Ponten T."/>
            <person name="Noel C.J."/>
            <person name="Dacks J.B."/>
            <person name="Foster P.G."/>
            <person name="Simillion C."/>
            <person name="Van de Peer Y."/>
            <person name="Miranda-Saavedra D."/>
            <person name="Barton G.J."/>
            <person name="Westrop G.D."/>
            <person name="Mueller S."/>
            <person name="Dessi D."/>
            <person name="Fiori P.L."/>
            <person name="Ren Q."/>
            <person name="Paulsen I."/>
            <person name="Zhang H."/>
            <person name="Bastida-Corcuera F.D."/>
            <person name="Simoes-Barbosa A."/>
            <person name="Brown M.T."/>
            <person name="Hayes R.D."/>
            <person name="Mukherjee M."/>
            <person name="Okumura C.Y."/>
            <person name="Schneider R."/>
            <person name="Smith A.J."/>
            <person name="Vanacova S."/>
            <person name="Villalvazo M."/>
            <person name="Haas B.J."/>
            <person name="Pertea M."/>
            <person name="Feldblyum T.V."/>
            <person name="Utterback T.R."/>
            <person name="Shu C.L."/>
            <person name="Osoegawa K."/>
            <person name="de Jong P.J."/>
            <person name="Hrdy I."/>
            <person name="Horvathova L."/>
            <person name="Zubacova Z."/>
            <person name="Dolezal P."/>
            <person name="Malik S.B."/>
            <person name="Logsdon J.M. Jr."/>
            <person name="Henze K."/>
            <person name="Gupta A."/>
            <person name="Wang C.C."/>
            <person name="Dunne R.L."/>
            <person name="Upcroft J.A."/>
            <person name="Upcroft P."/>
            <person name="White O."/>
            <person name="Salzberg S.L."/>
            <person name="Tang P."/>
            <person name="Chiu C.-H."/>
            <person name="Lee Y.-S."/>
            <person name="Embley T.M."/>
            <person name="Coombs G.H."/>
            <person name="Mottram J.C."/>
            <person name="Tachezy J."/>
            <person name="Fraser-Liggett C.M."/>
            <person name="Johnson P.J."/>
        </authorList>
    </citation>
    <scope>NUCLEOTIDE SEQUENCE [LARGE SCALE GENOMIC DNA]</scope>
    <source>
        <strain evidence="1">G3</strain>
    </source>
</reference>
<gene>
    <name evidence="1" type="ORF">TVAG_115830</name>
</gene>
<dbReference type="SMR" id="A2EH56"/>
<dbReference type="PANTHER" id="PTHR31975">
    <property type="entry name" value="BUD SITE SELECTION PROTEIN 7-RELATED"/>
    <property type="match status" value="1"/>
</dbReference>
<dbReference type="GO" id="GO:0006893">
    <property type="term" value="P:Golgi to plasma membrane transport"/>
    <property type="evidence" value="ECO:0000318"/>
    <property type="project" value="GO_Central"/>
</dbReference>
<dbReference type="AlphaFoldDB" id="A2EH56"/>
<dbReference type="VEuPathDB" id="TrichDB:TVAG_115830"/>